<reference evidence="2 3" key="1">
    <citation type="submission" date="2018-04" db="EMBL/GenBank/DDBJ databases">
        <title>Novel Campyloabacter and Helicobacter Species and Strains.</title>
        <authorList>
            <person name="Mannion A.J."/>
            <person name="Shen Z."/>
            <person name="Fox J.G."/>
        </authorList>
    </citation>
    <scope>NUCLEOTIDE SEQUENCE [LARGE SCALE GENOMIC DNA]</scope>
    <source>
        <strain evidence="2 3">MIT 98-6070</strain>
    </source>
</reference>
<dbReference type="InterPro" id="IPR050256">
    <property type="entry name" value="Glycosyltransferase_2"/>
</dbReference>
<dbReference type="CDD" id="cd04179">
    <property type="entry name" value="DPM_DPG-synthase_like"/>
    <property type="match status" value="1"/>
</dbReference>
<dbReference type="EMBL" id="NXLR01000001">
    <property type="protein sequence ID" value="RDU61063.1"/>
    <property type="molecule type" value="Genomic_DNA"/>
</dbReference>
<gene>
    <name evidence="2" type="ORF">CQA63_00715</name>
</gene>
<dbReference type="InterPro" id="IPR001173">
    <property type="entry name" value="Glyco_trans_2-like"/>
</dbReference>
<feature type="domain" description="Glycosyltransferase 2-like" evidence="1">
    <location>
        <begin position="5"/>
        <end position="183"/>
    </location>
</feature>
<dbReference type="AlphaFoldDB" id="A0A3D8I7C4"/>
<evidence type="ECO:0000259" key="1">
    <source>
        <dbReference type="Pfam" id="PF00535"/>
    </source>
</evidence>
<evidence type="ECO:0000313" key="3">
    <source>
        <dbReference type="Proteomes" id="UP000256599"/>
    </source>
</evidence>
<dbReference type="PANTHER" id="PTHR48090">
    <property type="entry name" value="UNDECAPRENYL-PHOSPHATE 4-DEOXY-4-FORMAMIDO-L-ARABINOSE TRANSFERASE-RELATED"/>
    <property type="match status" value="1"/>
</dbReference>
<comment type="caution">
    <text evidence="2">The sequence shown here is derived from an EMBL/GenBank/DDBJ whole genome shotgun (WGS) entry which is preliminary data.</text>
</comment>
<dbReference type="Proteomes" id="UP000256599">
    <property type="component" value="Unassembled WGS sequence"/>
</dbReference>
<name>A0A3D8I7C4_9HELI</name>
<dbReference type="Pfam" id="PF00535">
    <property type="entry name" value="Glycos_transf_2"/>
    <property type="match status" value="1"/>
</dbReference>
<sequence>MPTLSIIIPCFNEVNTILHLIECVQNVSLAYHKEIIVVDDCSSDGTKEILQSLQNANDSHISKEDSNQPITHLHILYHQVNQGKGAALRTGIAFCSGDIVLIQDADLEYDPNEYPKLLAPFEKGVADVVFGSRFVSGDSHRVLYFWHRMANGVLTLLSNMMTNLNLTDMETCYKVFKKEVIKSIVIEENRFGFEPEITAKVAKYKNVRVYEVGISYYGRTYQEGKKIGFKDGLRALYAIIKYRFKA</sequence>
<dbReference type="InterPro" id="IPR029044">
    <property type="entry name" value="Nucleotide-diphossugar_trans"/>
</dbReference>
<dbReference type="GO" id="GO:0016740">
    <property type="term" value="F:transferase activity"/>
    <property type="evidence" value="ECO:0007669"/>
    <property type="project" value="UniProtKB-KW"/>
</dbReference>
<proteinExistence type="predicted"/>
<accession>A0A3D8I7C4</accession>
<dbReference type="SUPFAM" id="SSF53448">
    <property type="entry name" value="Nucleotide-diphospho-sugar transferases"/>
    <property type="match status" value="1"/>
</dbReference>
<keyword evidence="2" id="KW-0808">Transferase</keyword>
<evidence type="ECO:0000313" key="2">
    <source>
        <dbReference type="EMBL" id="RDU61063.1"/>
    </source>
</evidence>
<keyword evidence="3" id="KW-1185">Reference proteome</keyword>
<dbReference type="Gene3D" id="3.90.550.10">
    <property type="entry name" value="Spore Coat Polysaccharide Biosynthesis Protein SpsA, Chain A"/>
    <property type="match status" value="1"/>
</dbReference>
<dbReference type="PANTHER" id="PTHR48090:SF7">
    <property type="entry name" value="RFBJ PROTEIN"/>
    <property type="match status" value="1"/>
</dbReference>
<protein>
    <submittedName>
        <fullName evidence="2">Glycosyl transferase</fullName>
    </submittedName>
</protein>
<organism evidence="2 3">
    <name type="scientific">Helicobacter marmotae</name>
    <dbReference type="NCBI Taxonomy" id="152490"/>
    <lineage>
        <taxon>Bacteria</taxon>
        <taxon>Pseudomonadati</taxon>
        <taxon>Campylobacterota</taxon>
        <taxon>Epsilonproteobacteria</taxon>
        <taxon>Campylobacterales</taxon>
        <taxon>Helicobacteraceae</taxon>
        <taxon>Helicobacter</taxon>
    </lineage>
</organism>